<evidence type="ECO:0000313" key="2">
    <source>
        <dbReference type="Proteomes" id="UP000814033"/>
    </source>
</evidence>
<reference evidence="1" key="2">
    <citation type="journal article" date="2022" name="New Phytol.">
        <title>Evolutionary transition to the ectomycorrhizal habit in the genomes of a hyperdiverse lineage of mushroom-forming fungi.</title>
        <authorList>
            <person name="Looney B."/>
            <person name="Miyauchi S."/>
            <person name="Morin E."/>
            <person name="Drula E."/>
            <person name="Courty P.E."/>
            <person name="Kohler A."/>
            <person name="Kuo A."/>
            <person name="LaButti K."/>
            <person name="Pangilinan J."/>
            <person name="Lipzen A."/>
            <person name="Riley R."/>
            <person name="Andreopoulos W."/>
            <person name="He G."/>
            <person name="Johnson J."/>
            <person name="Nolan M."/>
            <person name="Tritt A."/>
            <person name="Barry K.W."/>
            <person name="Grigoriev I.V."/>
            <person name="Nagy L.G."/>
            <person name="Hibbett D."/>
            <person name="Henrissat B."/>
            <person name="Matheny P.B."/>
            <person name="Labbe J."/>
            <person name="Martin F.M."/>
        </authorList>
    </citation>
    <scope>NUCLEOTIDE SEQUENCE</scope>
    <source>
        <strain evidence="1">FP105234-sp</strain>
    </source>
</reference>
<comment type="caution">
    <text evidence="1">The sequence shown here is derived from an EMBL/GenBank/DDBJ whole genome shotgun (WGS) entry which is preliminary data.</text>
</comment>
<gene>
    <name evidence="1" type="ORF">FA95DRAFT_1575810</name>
</gene>
<accession>A0ACB8RDN5</accession>
<dbReference type="Proteomes" id="UP000814033">
    <property type="component" value="Unassembled WGS sequence"/>
</dbReference>
<sequence length="403" mass="44208">MISSLRSTPKALPCVIRPPSTSPASTPSTRRLLPKVFSDNAEVELSELDDASRCRERSLEGAELRARPVVSHEICERARGRKGLSRSGRRAGGVDVGCARSTASVASPPPTAGDVAETATVIDTLQHYPEKCRMESRTIIIIGLWNGFITLESSQEAEEERTVARPSTMRHRLVHVASMTERLSSARKVGNGDYQYPKGVYTSRQFYRIPLFLTKMVVGRGGEGELSPIGSQVEEEDIVVGVDDIRTPDGQQGQKRTASDAGHGRHGTSWDLSTGKCRVTCAGVQGRAYGKSRIILGDVLQAGSPMRRPADEYQVIQEQSLYMAAPGEAKRLKRRRRATKGERRRIDLKSELLLPNRSGSPSKDPDPGRPQPSRNNVPNKAPLVVSTKPRCDHSMVVDVVKPW</sequence>
<reference evidence="1" key="1">
    <citation type="submission" date="2021-02" db="EMBL/GenBank/DDBJ databases">
        <authorList>
            <consortium name="DOE Joint Genome Institute"/>
            <person name="Ahrendt S."/>
            <person name="Looney B.P."/>
            <person name="Miyauchi S."/>
            <person name="Morin E."/>
            <person name="Drula E."/>
            <person name="Courty P.E."/>
            <person name="Chicoki N."/>
            <person name="Fauchery L."/>
            <person name="Kohler A."/>
            <person name="Kuo A."/>
            <person name="Labutti K."/>
            <person name="Pangilinan J."/>
            <person name="Lipzen A."/>
            <person name="Riley R."/>
            <person name="Andreopoulos W."/>
            <person name="He G."/>
            <person name="Johnson J."/>
            <person name="Barry K.W."/>
            <person name="Grigoriev I.V."/>
            <person name="Nagy L."/>
            <person name="Hibbett D."/>
            <person name="Henrissat B."/>
            <person name="Matheny P.B."/>
            <person name="Labbe J."/>
            <person name="Martin F."/>
        </authorList>
    </citation>
    <scope>NUCLEOTIDE SEQUENCE</scope>
    <source>
        <strain evidence="1">FP105234-sp</strain>
    </source>
</reference>
<proteinExistence type="predicted"/>
<protein>
    <submittedName>
        <fullName evidence="1">Uncharacterized protein</fullName>
    </submittedName>
</protein>
<name>A0ACB8RDN5_9AGAM</name>
<keyword evidence="2" id="KW-1185">Reference proteome</keyword>
<evidence type="ECO:0000313" key="1">
    <source>
        <dbReference type="EMBL" id="KAI0042311.1"/>
    </source>
</evidence>
<dbReference type="EMBL" id="MU276072">
    <property type="protein sequence ID" value="KAI0042311.1"/>
    <property type="molecule type" value="Genomic_DNA"/>
</dbReference>
<organism evidence="1 2">
    <name type="scientific">Auriscalpium vulgare</name>
    <dbReference type="NCBI Taxonomy" id="40419"/>
    <lineage>
        <taxon>Eukaryota</taxon>
        <taxon>Fungi</taxon>
        <taxon>Dikarya</taxon>
        <taxon>Basidiomycota</taxon>
        <taxon>Agaricomycotina</taxon>
        <taxon>Agaricomycetes</taxon>
        <taxon>Russulales</taxon>
        <taxon>Auriscalpiaceae</taxon>
        <taxon>Auriscalpium</taxon>
    </lineage>
</organism>